<sequence>MRPWTKPRTNVDFSMQASWTRYLTPGPLHRRLGLVCLGVGTAADKHAALDARTLDCYALVYVSRGRGWLESGGRRATFSAPALFWLLPGVEHSYAPDKAGWNEWWTLFDGDAARAYEDLGYVPRDRLVTTVSDPDGLELAFAEVARALRTDAADTDVAAAAAMHQLLVASRRCGEPETPTDAPVLAALHRHACRPLTIAALAKELRVSEPELREVTRRAAGCTPKEYVMRVRLSRAKELLATTELPVAAVALRTGYDDPGYFSRLFTRRTGMPPGRFRQQQRHSSP</sequence>
<dbReference type="InterPro" id="IPR003313">
    <property type="entry name" value="AraC-bd"/>
</dbReference>
<gene>
    <name evidence="6" type="ORF">ACFOUW_22655</name>
</gene>
<comment type="caution">
    <text evidence="6">The sequence shown here is derived from an EMBL/GenBank/DDBJ whole genome shotgun (WGS) entry which is preliminary data.</text>
</comment>
<dbReference type="SUPFAM" id="SSF51215">
    <property type="entry name" value="Regulatory protein AraC"/>
    <property type="match status" value="1"/>
</dbReference>
<dbReference type="InterPro" id="IPR009057">
    <property type="entry name" value="Homeodomain-like_sf"/>
</dbReference>
<reference evidence="7" key="1">
    <citation type="journal article" date="2019" name="Int. J. Syst. Evol. Microbiol.">
        <title>The Global Catalogue of Microorganisms (GCM) 10K type strain sequencing project: providing services to taxonomists for standard genome sequencing and annotation.</title>
        <authorList>
            <consortium name="The Broad Institute Genomics Platform"/>
            <consortium name="The Broad Institute Genome Sequencing Center for Infectious Disease"/>
            <person name="Wu L."/>
            <person name="Ma J."/>
        </authorList>
    </citation>
    <scope>NUCLEOTIDE SEQUENCE [LARGE SCALE GENOMIC DNA]</scope>
    <source>
        <strain evidence="7">CGMCC 4.7241</strain>
    </source>
</reference>
<keyword evidence="4" id="KW-0804">Transcription</keyword>
<accession>A0ABV7YGA1</accession>
<dbReference type="Pfam" id="PF12833">
    <property type="entry name" value="HTH_18"/>
    <property type="match status" value="1"/>
</dbReference>
<dbReference type="InterPro" id="IPR020449">
    <property type="entry name" value="Tscrpt_reg_AraC-type_HTH"/>
</dbReference>
<dbReference type="PANTHER" id="PTHR46796">
    <property type="entry name" value="HTH-TYPE TRANSCRIPTIONAL ACTIVATOR RHAS-RELATED"/>
    <property type="match status" value="1"/>
</dbReference>
<dbReference type="Proteomes" id="UP001595699">
    <property type="component" value="Unassembled WGS sequence"/>
</dbReference>
<dbReference type="RefSeq" id="WP_205118532.1">
    <property type="nucleotide sequence ID" value="NZ_JAFBCM010000001.1"/>
</dbReference>
<evidence type="ECO:0000256" key="1">
    <source>
        <dbReference type="ARBA" id="ARBA00023015"/>
    </source>
</evidence>
<dbReference type="PROSITE" id="PS00041">
    <property type="entry name" value="HTH_ARAC_FAMILY_1"/>
    <property type="match status" value="1"/>
</dbReference>
<name>A0ABV7YGA1_9ACTN</name>
<protein>
    <submittedName>
        <fullName evidence="6">Helix-turn-helix domain-containing protein</fullName>
    </submittedName>
</protein>
<dbReference type="InterPro" id="IPR018060">
    <property type="entry name" value="HTH_AraC"/>
</dbReference>
<dbReference type="Pfam" id="PF02311">
    <property type="entry name" value="AraC_binding"/>
    <property type="match status" value="1"/>
</dbReference>
<dbReference type="Gene3D" id="1.10.10.60">
    <property type="entry name" value="Homeodomain-like"/>
    <property type="match status" value="1"/>
</dbReference>
<evidence type="ECO:0000259" key="5">
    <source>
        <dbReference type="PROSITE" id="PS01124"/>
    </source>
</evidence>
<keyword evidence="1" id="KW-0805">Transcription regulation</keyword>
<proteinExistence type="predicted"/>
<keyword evidence="7" id="KW-1185">Reference proteome</keyword>
<organism evidence="6 7">
    <name type="scientific">Tenggerimyces flavus</name>
    <dbReference type="NCBI Taxonomy" id="1708749"/>
    <lineage>
        <taxon>Bacteria</taxon>
        <taxon>Bacillati</taxon>
        <taxon>Actinomycetota</taxon>
        <taxon>Actinomycetes</taxon>
        <taxon>Propionibacteriales</taxon>
        <taxon>Nocardioidaceae</taxon>
        <taxon>Tenggerimyces</taxon>
    </lineage>
</organism>
<dbReference type="PRINTS" id="PR00032">
    <property type="entry name" value="HTHARAC"/>
</dbReference>
<dbReference type="SMART" id="SM00342">
    <property type="entry name" value="HTH_ARAC"/>
    <property type="match status" value="1"/>
</dbReference>
<feature type="domain" description="HTH araC/xylS-type" evidence="5">
    <location>
        <begin position="182"/>
        <end position="280"/>
    </location>
</feature>
<dbReference type="PROSITE" id="PS01124">
    <property type="entry name" value="HTH_ARAC_FAMILY_2"/>
    <property type="match status" value="1"/>
</dbReference>
<dbReference type="InterPro" id="IPR037923">
    <property type="entry name" value="HTH-like"/>
</dbReference>
<evidence type="ECO:0000313" key="6">
    <source>
        <dbReference type="EMBL" id="MFC3763656.1"/>
    </source>
</evidence>
<dbReference type="InterPro" id="IPR050204">
    <property type="entry name" value="AraC_XylS_family_regulators"/>
</dbReference>
<evidence type="ECO:0000256" key="4">
    <source>
        <dbReference type="ARBA" id="ARBA00023163"/>
    </source>
</evidence>
<evidence type="ECO:0000256" key="3">
    <source>
        <dbReference type="ARBA" id="ARBA00023159"/>
    </source>
</evidence>
<evidence type="ECO:0000256" key="2">
    <source>
        <dbReference type="ARBA" id="ARBA00023125"/>
    </source>
</evidence>
<dbReference type="SUPFAM" id="SSF46689">
    <property type="entry name" value="Homeodomain-like"/>
    <property type="match status" value="1"/>
</dbReference>
<dbReference type="EMBL" id="JBHRZH010000020">
    <property type="protein sequence ID" value="MFC3763656.1"/>
    <property type="molecule type" value="Genomic_DNA"/>
</dbReference>
<dbReference type="InterPro" id="IPR018062">
    <property type="entry name" value="HTH_AraC-typ_CS"/>
</dbReference>
<keyword evidence="2" id="KW-0238">DNA-binding</keyword>
<evidence type="ECO:0000313" key="7">
    <source>
        <dbReference type="Proteomes" id="UP001595699"/>
    </source>
</evidence>
<keyword evidence="3" id="KW-0010">Activator</keyword>